<dbReference type="Proteomes" id="UP000694382">
    <property type="component" value="Chromosome 1"/>
</dbReference>
<sequence length="104" mass="12038">EGVSVSRQGHEFCVRHFRLVWWHFRLFFFLVMLESSSVSFQCRGLPLQSICNSLEVDLNVPLVPGAQRKTNLIISNLWNTHPLSELSCDAKSDRKDRIHGRQNT</sequence>
<keyword evidence="2" id="KW-1185">Reference proteome</keyword>
<name>A0A8C3MZ99_GEOPR</name>
<evidence type="ECO:0000313" key="2">
    <source>
        <dbReference type="Proteomes" id="UP000694382"/>
    </source>
</evidence>
<organism evidence="1 2">
    <name type="scientific">Geospiza parvula</name>
    <name type="common">Small tree-finch</name>
    <name type="synonym">Camarhynchus parvulus</name>
    <dbReference type="NCBI Taxonomy" id="87175"/>
    <lineage>
        <taxon>Eukaryota</taxon>
        <taxon>Metazoa</taxon>
        <taxon>Chordata</taxon>
        <taxon>Craniata</taxon>
        <taxon>Vertebrata</taxon>
        <taxon>Euteleostomi</taxon>
        <taxon>Archelosauria</taxon>
        <taxon>Archosauria</taxon>
        <taxon>Dinosauria</taxon>
        <taxon>Saurischia</taxon>
        <taxon>Theropoda</taxon>
        <taxon>Coelurosauria</taxon>
        <taxon>Aves</taxon>
        <taxon>Neognathae</taxon>
        <taxon>Neoaves</taxon>
        <taxon>Telluraves</taxon>
        <taxon>Australaves</taxon>
        <taxon>Passeriformes</taxon>
        <taxon>Thraupidae</taxon>
        <taxon>Camarhynchus</taxon>
    </lineage>
</organism>
<accession>A0A8C3MZ99</accession>
<reference evidence="1" key="2">
    <citation type="submission" date="2025-08" db="UniProtKB">
        <authorList>
            <consortium name="Ensembl"/>
        </authorList>
    </citation>
    <scope>IDENTIFICATION</scope>
</reference>
<dbReference type="AlphaFoldDB" id="A0A8C3MZ99"/>
<proteinExistence type="predicted"/>
<reference evidence="1" key="3">
    <citation type="submission" date="2025-09" db="UniProtKB">
        <authorList>
            <consortium name="Ensembl"/>
        </authorList>
    </citation>
    <scope>IDENTIFICATION</scope>
</reference>
<evidence type="ECO:0000313" key="1">
    <source>
        <dbReference type="Ensembl" id="ENSCPVP00000011564.1"/>
    </source>
</evidence>
<dbReference type="Ensembl" id="ENSCPVT00000012057.2">
    <property type="protein sequence ID" value="ENSCPVP00000011564.1"/>
    <property type="gene ID" value="ENSCPVG00000008451.2"/>
</dbReference>
<protein>
    <submittedName>
        <fullName evidence="1">Uncharacterized protein</fullName>
    </submittedName>
</protein>
<reference evidence="1" key="1">
    <citation type="submission" date="2020-02" db="EMBL/GenBank/DDBJ databases">
        <authorList>
            <person name="Enbody D E."/>
            <person name="Pettersson E M."/>
        </authorList>
    </citation>
    <scope>NUCLEOTIDE SEQUENCE [LARGE SCALE GENOMIC DNA]</scope>
</reference>